<evidence type="ECO:0000313" key="2">
    <source>
        <dbReference type="Proteomes" id="UP001176429"/>
    </source>
</evidence>
<dbReference type="EMBL" id="JAUQSY010000002">
    <property type="protein sequence ID" value="MDO7873984.1"/>
    <property type="molecule type" value="Genomic_DNA"/>
</dbReference>
<keyword evidence="2" id="KW-1185">Reference proteome</keyword>
<proteinExistence type="predicted"/>
<dbReference type="RefSeq" id="WP_305005296.1">
    <property type="nucleotide sequence ID" value="NZ_JAUQSY010000002.1"/>
</dbReference>
<accession>A0ABT9B8E9</accession>
<comment type="caution">
    <text evidence="1">The sequence shown here is derived from an EMBL/GenBank/DDBJ whole genome shotgun (WGS) entry which is preliminary data.</text>
</comment>
<evidence type="ECO:0008006" key="3">
    <source>
        <dbReference type="Google" id="ProtNLM"/>
    </source>
</evidence>
<reference evidence="1" key="1">
    <citation type="submission" date="2023-07" db="EMBL/GenBank/DDBJ databases">
        <authorList>
            <person name="Kim M.K."/>
        </authorList>
    </citation>
    <scope>NUCLEOTIDE SEQUENCE</scope>
    <source>
        <strain evidence="1">ASUV-10-1</strain>
    </source>
</reference>
<protein>
    <recommendedName>
        <fullName evidence="3">KaiB domain-containing protein</fullName>
    </recommendedName>
</protein>
<organism evidence="1 2">
    <name type="scientific">Hymenobacter aranciens</name>
    <dbReference type="NCBI Taxonomy" id="3063996"/>
    <lineage>
        <taxon>Bacteria</taxon>
        <taxon>Pseudomonadati</taxon>
        <taxon>Bacteroidota</taxon>
        <taxon>Cytophagia</taxon>
        <taxon>Cytophagales</taxon>
        <taxon>Hymenobacteraceae</taxon>
        <taxon>Hymenobacter</taxon>
    </lineage>
</organism>
<sequence length="64" mass="7016">MLGKSILILYSDSPDDPQMRTVLAQLEQVTKLPVTILPLYQLGGKQRKANVQSVLPTLASILPN</sequence>
<evidence type="ECO:0000313" key="1">
    <source>
        <dbReference type="EMBL" id="MDO7873984.1"/>
    </source>
</evidence>
<dbReference type="Proteomes" id="UP001176429">
    <property type="component" value="Unassembled WGS sequence"/>
</dbReference>
<gene>
    <name evidence="1" type="ORF">Q5H93_04500</name>
</gene>
<name>A0ABT9B8E9_9BACT</name>